<organism evidence="15 16">
    <name type="scientific">Mariprofundus ferrinatatus</name>
    <dbReference type="NCBI Taxonomy" id="1921087"/>
    <lineage>
        <taxon>Bacteria</taxon>
        <taxon>Pseudomonadati</taxon>
        <taxon>Pseudomonadota</taxon>
        <taxon>Candidatius Mariprofundia</taxon>
        <taxon>Mariprofundales</taxon>
        <taxon>Mariprofundaceae</taxon>
        <taxon>Mariprofundus</taxon>
    </lineage>
</organism>
<keyword evidence="8" id="KW-0378">Hydrolase</keyword>
<evidence type="ECO:0000313" key="15">
    <source>
        <dbReference type="EMBL" id="ATX81536.1"/>
    </source>
</evidence>
<feature type="transmembrane region" description="Helical" evidence="13">
    <location>
        <begin position="12"/>
        <end position="31"/>
    </location>
</feature>
<evidence type="ECO:0000256" key="13">
    <source>
        <dbReference type="SAM" id="Phobius"/>
    </source>
</evidence>
<feature type="domain" description="Peptidase M50" evidence="14">
    <location>
        <begin position="139"/>
        <end position="170"/>
    </location>
</feature>
<gene>
    <name evidence="15" type="ORF">Ga0123462_0666</name>
</gene>
<name>A0A2K8LBC0_9PROT</name>
<dbReference type="GO" id="GO:0005886">
    <property type="term" value="C:plasma membrane"/>
    <property type="evidence" value="ECO:0007669"/>
    <property type="project" value="UniProtKB-SubCell"/>
</dbReference>
<keyword evidence="9" id="KW-0862">Zinc</keyword>
<dbReference type="CDD" id="cd06158">
    <property type="entry name" value="S2P-M50_like_1"/>
    <property type="match status" value="1"/>
</dbReference>
<reference evidence="15 16" key="1">
    <citation type="submission" date="2016-12" db="EMBL/GenBank/DDBJ databases">
        <title>Isolation and genomic insights into novel planktonic Zetaproteobacteria from stratified waters of the Chesapeake Bay.</title>
        <authorList>
            <person name="McAllister S.M."/>
            <person name="Kato S."/>
            <person name="Chan C.S."/>
            <person name="Chiu B.K."/>
            <person name="Field E.K."/>
        </authorList>
    </citation>
    <scope>NUCLEOTIDE SEQUENCE [LARGE SCALE GENOMIC DNA]</scope>
    <source>
        <strain evidence="15 16">CP-8</strain>
    </source>
</reference>
<keyword evidence="16" id="KW-1185">Reference proteome</keyword>
<evidence type="ECO:0000256" key="1">
    <source>
        <dbReference type="ARBA" id="ARBA00001947"/>
    </source>
</evidence>
<dbReference type="EMBL" id="CP018800">
    <property type="protein sequence ID" value="ATX81536.1"/>
    <property type="molecule type" value="Genomic_DNA"/>
</dbReference>
<feature type="domain" description="Peptidase M50" evidence="14">
    <location>
        <begin position="15"/>
        <end position="120"/>
    </location>
</feature>
<accession>A0A2K8LBC0</accession>
<protein>
    <submittedName>
        <fullName evidence="15">Zn-dependent protease (Includes SpoIVFB)</fullName>
    </submittedName>
</protein>
<proteinExistence type="inferred from homology"/>
<dbReference type="OrthoDB" id="5291252at2"/>
<keyword evidence="6 13" id="KW-0812">Transmembrane</keyword>
<dbReference type="KEGG" id="mfn:Ga0123462_0666"/>
<keyword evidence="5 15" id="KW-0645">Protease</keyword>
<keyword evidence="4" id="KW-1003">Cell membrane</keyword>
<comment type="similarity">
    <text evidence="3">Belongs to the peptidase M50B family.</text>
</comment>
<dbReference type="Proteomes" id="UP000231637">
    <property type="component" value="Chromosome"/>
</dbReference>
<dbReference type="Pfam" id="PF02163">
    <property type="entry name" value="Peptidase_M50"/>
    <property type="match status" value="2"/>
</dbReference>
<dbReference type="RefSeq" id="WP_100264984.1">
    <property type="nucleotide sequence ID" value="NZ_CP018800.1"/>
</dbReference>
<evidence type="ECO:0000256" key="6">
    <source>
        <dbReference type="ARBA" id="ARBA00022692"/>
    </source>
</evidence>
<dbReference type="PANTHER" id="PTHR35864:SF1">
    <property type="entry name" value="ZINC METALLOPROTEASE YWHC-RELATED"/>
    <property type="match status" value="1"/>
</dbReference>
<dbReference type="PANTHER" id="PTHR35864">
    <property type="entry name" value="ZINC METALLOPROTEASE MJ0611-RELATED"/>
    <property type="match status" value="1"/>
</dbReference>
<evidence type="ECO:0000256" key="5">
    <source>
        <dbReference type="ARBA" id="ARBA00022670"/>
    </source>
</evidence>
<feature type="transmembrane region" description="Helical" evidence="13">
    <location>
        <begin position="57"/>
        <end position="75"/>
    </location>
</feature>
<evidence type="ECO:0000256" key="11">
    <source>
        <dbReference type="ARBA" id="ARBA00023049"/>
    </source>
</evidence>
<evidence type="ECO:0000256" key="3">
    <source>
        <dbReference type="ARBA" id="ARBA00007931"/>
    </source>
</evidence>
<keyword evidence="10 13" id="KW-1133">Transmembrane helix</keyword>
<keyword evidence="7" id="KW-0479">Metal-binding</keyword>
<feature type="transmembrane region" description="Helical" evidence="13">
    <location>
        <begin position="96"/>
        <end position="121"/>
    </location>
</feature>
<evidence type="ECO:0000256" key="4">
    <source>
        <dbReference type="ARBA" id="ARBA00022475"/>
    </source>
</evidence>
<dbReference type="GO" id="GO:0006508">
    <property type="term" value="P:proteolysis"/>
    <property type="evidence" value="ECO:0007669"/>
    <property type="project" value="UniProtKB-KW"/>
</dbReference>
<evidence type="ECO:0000256" key="10">
    <source>
        <dbReference type="ARBA" id="ARBA00022989"/>
    </source>
</evidence>
<evidence type="ECO:0000256" key="8">
    <source>
        <dbReference type="ARBA" id="ARBA00022801"/>
    </source>
</evidence>
<dbReference type="GO" id="GO:0008237">
    <property type="term" value="F:metallopeptidase activity"/>
    <property type="evidence" value="ECO:0007669"/>
    <property type="project" value="UniProtKB-KW"/>
</dbReference>
<evidence type="ECO:0000256" key="9">
    <source>
        <dbReference type="ARBA" id="ARBA00022833"/>
    </source>
</evidence>
<dbReference type="GO" id="GO:0046872">
    <property type="term" value="F:metal ion binding"/>
    <property type="evidence" value="ECO:0007669"/>
    <property type="project" value="UniProtKB-KW"/>
</dbReference>
<comment type="cofactor">
    <cofactor evidence="1">
        <name>Zn(2+)</name>
        <dbReference type="ChEBI" id="CHEBI:29105"/>
    </cofactor>
</comment>
<evidence type="ECO:0000256" key="2">
    <source>
        <dbReference type="ARBA" id="ARBA00004651"/>
    </source>
</evidence>
<evidence type="ECO:0000313" key="16">
    <source>
        <dbReference type="Proteomes" id="UP000231637"/>
    </source>
</evidence>
<dbReference type="InterPro" id="IPR052348">
    <property type="entry name" value="Metallopeptidase_M50B"/>
</dbReference>
<evidence type="ECO:0000259" key="14">
    <source>
        <dbReference type="Pfam" id="PF02163"/>
    </source>
</evidence>
<keyword evidence="11" id="KW-0482">Metalloprotease</keyword>
<evidence type="ECO:0000256" key="12">
    <source>
        <dbReference type="ARBA" id="ARBA00023136"/>
    </source>
</evidence>
<evidence type="ECO:0000256" key="7">
    <source>
        <dbReference type="ARBA" id="ARBA00022723"/>
    </source>
</evidence>
<feature type="transmembrane region" description="Helical" evidence="13">
    <location>
        <begin position="127"/>
        <end position="154"/>
    </location>
</feature>
<dbReference type="InterPro" id="IPR044537">
    <property type="entry name" value="Rip2-like"/>
</dbReference>
<keyword evidence="12 13" id="KW-0472">Membrane</keyword>
<sequence length="217" mass="23702">MDIDGIIQKISIWALPVLLAIILHEVAHGWVAEKLGDNTARWMGRITLNPLKHIDPVGTVLIPLGLVIMGSPFLFGYAKPVPIDFRKLNNPKRDMVWVALAGPATNLILALLSTLILALVVQLPHSLFWVIEPLALMCQASIIINMVLCIFNLLPLPPLDGGRIAVGLLPGPMAWQLSRIEPYGFLIVIVLLVLGVLQSVIGPLIMGSSFWLINLVL</sequence>
<dbReference type="InterPro" id="IPR008915">
    <property type="entry name" value="Peptidase_M50"/>
</dbReference>
<comment type="subcellular location">
    <subcellularLocation>
        <location evidence="2">Cell membrane</location>
        <topology evidence="2">Multi-pass membrane protein</topology>
    </subcellularLocation>
</comment>
<dbReference type="AlphaFoldDB" id="A0A2K8LBC0"/>
<feature type="transmembrane region" description="Helical" evidence="13">
    <location>
        <begin position="183"/>
        <end position="213"/>
    </location>
</feature>